<dbReference type="EMBL" id="LGRX02033931">
    <property type="protein sequence ID" value="KAK3239391.1"/>
    <property type="molecule type" value="Genomic_DNA"/>
</dbReference>
<accession>A0AAE0ESX2</accession>
<reference evidence="2 3" key="1">
    <citation type="journal article" date="2015" name="Genome Biol. Evol.">
        <title>Comparative Genomics of a Bacterivorous Green Alga Reveals Evolutionary Causalities and Consequences of Phago-Mixotrophic Mode of Nutrition.</title>
        <authorList>
            <person name="Burns J.A."/>
            <person name="Paasch A."/>
            <person name="Narechania A."/>
            <person name="Kim E."/>
        </authorList>
    </citation>
    <scope>NUCLEOTIDE SEQUENCE [LARGE SCALE GENOMIC DNA]</scope>
    <source>
        <strain evidence="2 3">PLY_AMNH</strain>
    </source>
</reference>
<dbReference type="AlphaFoldDB" id="A0AAE0ESX2"/>
<sequence length="208" mass="23199">MSSHGSSEDDSETSSAESEESDRQVERTGKKRSRSKDKSSKSDKVKKHKKHKKSKSEKLDKKQKKAKDKKKRKDKKKSRDEKKSSGPAGASQLSSFLASIDSTGAHIRPAGANQRGEREVEKHEIDELAPKETGRLAMQAARAGRRDSKKAVMEMRLDTGYVEIQEHDLMGGADEGDMMARHKAKKAAAALRAKQMLEKWRQTGERPG</sequence>
<gene>
    <name evidence="2" type="ORF">CYMTET_50681</name>
</gene>
<feature type="compositionally biased region" description="Acidic residues" evidence="1">
    <location>
        <begin position="8"/>
        <end position="20"/>
    </location>
</feature>
<evidence type="ECO:0000256" key="1">
    <source>
        <dbReference type="SAM" id="MobiDB-lite"/>
    </source>
</evidence>
<feature type="compositionally biased region" description="Basic and acidic residues" evidence="1">
    <location>
        <begin position="115"/>
        <end position="134"/>
    </location>
</feature>
<comment type="caution">
    <text evidence="2">The sequence shown here is derived from an EMBL/GenBank/DDBJ whole genome shotgun (WGS) entry which is preliminary data.</text>
</comment>
<feature type="region of interest" description="Disordered" evidence="1">
    <location>
        <begin position="1"/>
        <end position="151"/>
    </location>
</feature>
<feature type="compositionally biased region" description="Basic residues" evidence="1">
    <location>
        <begin position="44"/>
        <end position="76"/>
    </location>
</feature>
<organism evidence="2 3">
    <name type="scientific">Cymbomonas tetramitiformis</name>
    <dbReference type="NCBI Taxonomy" id="36881"/>
    <lineage>
        <taxon>Eukaryota</taxon>
        <taxon>Viridiplantae</taxon>
        <taxon>Chlorophyta</taxon>
        <taxon>Pyramimonadophyceae</taxon>
        <taxon>Pyramimonadales</taxon>
        <taxon>Pyramimonadaceae</taxon>
        <taxon>Cymbomonas</taxon>
    </lineage>
</organism>
<feature type="compositionally biased region" description="Polar residues" evidence="1">
    <location>
        <begin position="91"/>
        <end position="102"/>
    </location>
</feature>
<dbReference type="Proteomes" id="UP001190700">
    <property type="component" value="Unassembled WGS sequence"/>
</dbReference>
<name>A0AAE0ESX2_9CHLO</name>
<evidence type="ECO:0000313" key="3">
    <source>
        <dbReference type="Proteomes" id="UP001190700"/>
    </source>
</evidence>
<proteinExistence type="predicted"/>
<protein>
    <submittedName>
        <fullName evidence="2">Uncharacterized protein</fullName>
    </submittedName>
</protein>
<evidence type="ECO:0000313" key="2">
    <source>
        <dbReference type="EMBL" id="KAK3239391.1"/>
    </source>
</evidence>
<keyword evidence="3" id="KW-1185">Reference proteome</keyword>